<comment type="caution">
    <text evidence="1">The sequence shown here is derived from an EMBL/GenBank/DDBJ whole genome shotgun (WGS) entry which is preliminary data.</text>
</comment>
<dbReference type="RefSeq" id="WP_190423850.1">
    <property type="nucleotide sequence ID" value="NZ_JAMPKK010000019.1"/>
</dbReference>
<dbReference type="EMBL" id="JAMPKK010000019">
    <property type="protein sequence ID" value="MEP0864949.1"/>
    <property type="molecule type" value="Genomic_DNA"/>
</dbReference>
<evidence type="ECO:0000313" key="1">
    <source>
        <dbReference type="EMBL" id="MEP0864949.1"/>
    </source>
</evidence>
<dbReference type="Proteomes" id="UP001442494">
    <property type="component" value="Unassembled WGS sequence"/>
</dbReference>
<accession>A0ABV0JND9</accession>
<proteinExistence type="predicted"/>
<gene>
    <name evidence="1" type="ORF">NDI37_10755</name>
</gene>
<keyword evidence="2" id="KW-1185">Reference proteome</keyword>
<name>A0ABV0JND9_9CYAN</name>
<sequence length="378" mass="44141">MDILNFTGFIRDIVYTPCLIPRRIDTYNINNFNINSSKPFGIITLDTPQNTIAFSKWKSPKRTRTYPFARIYNTYNLNSKKVTVIPVIKDEGAGTRNNDRINFITLSWMNLLNVYIILAWYEQADRVQNSPDKITNQKFDNNYINQKILEISHYQSTALHWNITHFERDFATVYLNAVNSYESIEMTQKVKLHPRSKHLEILEKFKNNGYFNIEQFKKYTLTRSLEAAHRESRTTHKFEHLADGYKGIFFLSNYLGGVYHLTADEIYKEGDTFIIQESKNVNNKKLPSVDDIKDGLFKLMLFSNLESLFLDNAEVKFTTRLKITGSVKGSLNLQSDFSTIEAFCQNNTFSKTQRQLVELLYQETIQNPKFNIIITSNE</sequence>
<organism evidence="1 2">
    <name type="scientific">Funiculus sociatus GB2-A5</name>
    <dbReference type="NCBI Taxonomy" id="2933946"/>
    <lineage>
        <taxon>Bacteria</taxon>
        <taxon>Bacillati</taxon>
        <taxon>Cyanobacteriota</taxon>
        <taxon>Cyanophyceae</taxon>
        <taxon>Coleofasciculales</taxon>
        <taxon>Coleofasciculaceae</taxon>
        <taxon>Funiculus</taxon>
    </lineage>
</organism>
<evidence type="ECO:0000313" key="2">
    <source>
        <dbReference type="Proteomes" id="UP001442494"/>
    </source>
</evidence>
<evidence type="ECO:0008006" key="3">
    <source>
        <dbReference type="Google" id="ProtNLM"/>
    </source>
</evidence>
<reference evidence="1 2" key="1">
    <citation type="submission" date="2022-04" db="EMBL/GenBank/DDBJ databases">
        <title>Positive selection, recombination, and allopatry shape intraspecific diversity of widespread and dominant cyanobacteria.</title>
        <authorList>
            <person name="Wei J."/>
            <person name="Shu W."/>
            <person name="Hu C."/>
        </authorList>
    </citation>
    <scope>NUCLEOTIDE SEQUENCE [LARGE SCALE GENOMIC DNA]</scope>
    <source>
        <strain evidence="1 2">GB2-A5</strain>
    </source>
</reference>
<protein>
    <recommendedName>
        <fullName evidence="3">GIY-YIG homing endonuclease</fullName>
    </recommendedName>
</protein>